<keyword evidence="7" id="KW-1185">Reference proteome</keyword>
<organism evidence="6 7">
    <name type="scientific">Holothuria leucospilota</name>
    <name type="common">Black long sea cucumber</name>
    <name type="synonym">Mertensiothuria leucospilota</name>
    <dbReference type="NCBI Taxonomy" id="206669"/>
    <lineage>
        <taxon>Eukaryota</taxon>
        <taxon>Metazoa</taxon>
        <taxon>Echinodermata</taxon>
        <taxon>Eleutherozoa</taxon>
        <taxon>Echinozoa</taxon>
        <taxon>Holothuroidea</taxon>
        <taxon>Aspidochirotacea</taxon>
        <taxon>Aspidochirotida</taxon>
        <taxon>Holothuriidae</taxon>
        <taxon>Holothuria</taxon>
    </lineage>
</organism>
<dbReference type="FunFam" id="3.30.420.10:FF:000032">
    <property type="entry name" value="Retrovirus-related Pol polyprotein from transposon 297-like Protein"/>
    <property type="match status" value="1"/>
</dbReference>
<comment type="caution">
    <text evidence="6">The sequence shown here is derived from an EMBL/GenBank/DDBJ whole genome shotgun (WGS) entry which is preliminary data.</text>
</comment>
<evidence type="ECO:0000313" key="7">
    <source>
        <dbReference type="Proteomes" id="UP001152320"/>
    </source>
</evidence>
<dbReference type="PROSITE" id="PS50158">
    <property type="entry name" value="ZF_CCHC"/>
    <property type="match status" value="1"/>
</dbReference>
<dbReference type="InterPro" id="IPR050951">
    <property type="entry name" value="Retrovirus_Pol_polyprotein"/>
</dbReference>
<dbReference type="CDD" id="cd01647">
    <property type="entry name" value="RT_LTR"/>
    <property type="match status" value="1"/>
</dbReference>
<evidence type="ECO:0000259" key="4">
    <source>
        <dbReference type="PROSITE" id="PS50878"/>
    </source>
</evidence>
<dbReference type="InterPro" id="IPR038269">
    <property type="entry name" value="SCAN_sf"/>
</dbReference>
<dbReference type="FunFam" id="1.10.340.70:FF:000001">
    <property type="entry name" value="Retrovirus-related Pol polyprotein from transposon gypsy-like Protein"/>
    <property type="match status" value="1"/>
</dbReference>
<dbReference type="GO" id="GO:0008270">
    <property type="term" value="F:zinc ion binding"/>
    <property type="evidence" value="ECO:0007669"/>
    <property type="project" value="UniProtKB-KW"/>
</dbReference>
<evidence type="ECO:0000256" key="2">
    <source>
        <dbReference type="SAM" id="MobiDB-lite"/>
    </source>
</evidence>
<accession>A0A9Q1HEE2</accession>
<dbReference type="Pfam" id="PF02023">
    <property type="entry name" value="SCAN"/>
    <property type="match status" value="1"/>
</dbReference>
<dbReference type="Gene3D" id="1.10.340.70">
    <property type="match status" value="1"/>
</dbReference>
<dbReference type="InterPro" id="IPR043128">
    <property type="entry name" value="Rev_trsase/Diguanyl_cyclase"/>
</dbReference>
<evidence type="ECO:0000259" key="3">
    <source>
        <dbReference type="PROSITE" id="PS50158"/>
    </source>
</evidence>
<dbReference type="GO" id="GO:0015074">
    <property type="term" value="P:DNA integration"/>
    <property type="evidence" value="ECO:0007669"/>
    <property type="project" value="InterPro"/>
</dbReference>
<dbReference type="PANTHER" id="PTHR37984:SF15">
    <property type="entry name" value="INTEGRASE CATALYTIC DOMAIN-CONTAINING PROTEIN"/>
    <property type="match status" value="1"/>
</dbReference>
<dbReference type="InterPro" id="IPR043502">
    <property type="entry name" value="DNA/RNA_pol_sf"/>
</dbReference>
<dbReference type="EMBL" id="JAIZAY010000005">
    <property type="protein sequence ID" value="KAJ8042091.1"/>
    <property type="molecule type" value="Genomic_DNA"/>
</dbReference>
<dbReference type="Gene3D" id="3.30.420.10">
    <property type="entry name" value="Ribonuclease H-like superfamily/Ribonuclease H"/>
    <property type="match status" value="1"/>
</dbReference>
<dbReference type="Gene3D" id="1.10.4020.10">
    <property type="entry name" value="DNA breaking-rejoining enzymes"/>
    <property type="match status" value="1"/>
</dbReference>
<evidence type="ECO:0000313" key="6">
    <source>
        <dbReference type="EMBL" id="KAJ8042091.1"/>
    </source>
</evidence>
<dbReference type="InterPro" id="IPR001878">
    <property type="entry name" value="Znf_CCHC"/>
</dbReference>
<feature type="region of interest" description="Disordered" evidence="2">
    <location>
        <begin position="27"/>
        <end position="47"/>
    </location>
</feature>
<dbReference type="InterPro" id="IPR000477">
    <property type="entry name" value="RT_dom"/>
</dbReference>
<feature type="region of interest" description="Disordered" evidence="2">
    <location>
        <begin position="242"/>
        <end position="261"/>
    </location>
</feature>
<dbReference type="Gene3D" id="4.10.60.10">
    <property type="entry name" value="Zinc finger, CCHC-type"/>
    <property type="match status" value="1"/>
</dbReference>
<proteinExistence type="predicted"/>
<protein>
    <recommendedName>
        <fullName evidence="8">Reverse transcriptase</fullName>
    </recommendedName>
</protein>
<dbReference type="GO" id="GO:0003676">
    <property type="term" value="F:nucleic acid binding"/>
    <property type="evidence" value="ECO:0007669"/>
    <property type="project" value="InterPro"/>
</dbReference>
<keyword evidence="1" id="KW-0862">Zinc</keyword>
<keyword evidence="1" id="KW-0479">Metal-binding</keyword>
<dbReference type="Pfam" id="PF17921">
    <property type="entry name" value="Integrase_H2C2"/>
    <property type="match status" value="1"/>
</dbReference>
<dbReference type="InterPro" id="IPR036875">
    <property type="entry name" value="Znf_CCHC_sf"/>
</dbReference>
<dbReference type="InterPro" id="IPR036397">
    <property type="entry name" value="RNaseH_sf"/>
</dbReference>
<dbReference type="Proteomes" id="UP001152320">
    <property type="component" value="Chromosome 5"/>
</dbReference>
<name>A0A9Q1HEE2_HOLLE</name>
<evidence type="ECO:0000259" key="5">
    <source>
        <dbReference type="PROSITE" id="PS50994"/>
    </source>
</evidence>
<reference evidence="6" key="1">
    <citation type="submission" date="2021-10" db="EMBL/GenBank/DDBJ databases">
        <title>Tropical sea cucumber genome reveals ecological adaptation and Cuvierian tubules defense mechanism.</title>
        <authorList>
            <person name="Chen T."/>
        </authorList>
    </citation>
    <scope>NUCLEOTIDE SEQUENCE</scope>
    <source>
        <strain evidence="6">Nanhai2018</strain>
        <tissue evidence="6">Muscle</tissue>
    </source>
</reference>
<dbReference type="OrthoDB" id="3268967at2759"/>
<dbReference type="Pfam" id="PF00078">
    <property type="entry name" value="RVT_1"/>
    <property type="match status" value="1"/>
</dbReference>
<dbReference type="Gene3D" id="3.10.10.10">
    <property type="entry name" value="HIV Type 1 Reverse Transcriptase, subunit A, domain 1"/>
    <property type="match status" value="1"/>
</dbReference>
<feature type="domain" description="Integrase catalytic" evidence="5">
    <location>
        <begin position="622"/>
        <end position="781"/>
    </location>
</feature>
<dbReference type="Gene3D" id="3.30.70.270">
    <property type="match status" value="2"/>
</dbReference>
<keyword evidence="1" id="KW-0863">Zinc-finger</keyword>
<dbReference type="SUPFAM" id="SSF53098">
    <property type="entry name" value="Ribonuclease H-like"/>
    <property type="match status" value="1"/>
</dbReference>
<dbReference type="Pfam" id="PF00098">
    <property type="entry name" value="zf-CCHC"/>
    <property type="match status" value="1"/>
</dbReference>
<dbReference type="InterPro" id="IPR001584">
    <property type="entry name" value="Integrase_cat-core"/>
</dbReference>
<dbReference type="PROSITE" id="PS50878">
    <property type="entry name" value="RT_POL"/>
    <property type="match status" value="1"/>
</dbReference>
<evidence type="ECO:0008006" key="8">
    <source>
        <dbReference type="Google" id="ProtNLM"/>
    </source>
</evidence>
<dbReference type="SUPFAM" id="SSF57756">
    <property type="entry name" value="Retrovirus zinc finger-like domains"/>
    <property type="match status" value="1"/>
</dbReference>
<gene>
    <name evidence="6" type="ORF">HOLleu_13073</name>
</gene>
<dbReference type="Pfam" id="PF00665">
    <property type="entry name" value="rve"/>
    <property type="match status" value="1"/>
</dbReference>
<dbReference type="InterPro" id="IPR012337">
    <property type="entry name" value="RNaseH-like_sf"/>
</dbReference>
<feature type="domain" description="Reverse transcriptase" evidence="4">
    <location>
        <begin position="1025"/>
        <end position="1202"/>
    </location>
</feature>
<dbReference type="PANTHER" id="PTHR37984">
    <property type="entry name" value="PROTEIN CBG26694"/>
    <property type="match status" value="1"/>
</dbReference>
<dbReference type="AlphaFoldDB" id="A0A9Q1HEE2"/>
<dbReference type="SUPFAM" id="SSF56672">
    <property type="entry name" value="DNA/RNA polymerases"/>
    <property type="match status" value="1"/>
</dbReference>
<dbReference type="InterPro" id="IPR041588">
    <property type="entry name" value="Integrase_H2C2"/>
</dbReference>
<dbReference type="PROSITE" id="PS50994">
    <property type="entry name" value="INTEGRASE"/>
    <property type="match status" value="1"/>
</dbReference>
<dbReference type="InterPro" id="IPR003309">
    <property type="entry name" value="SCAN_dom"/>
</dbReference>
<evidence type="ECO:0000256" key="1">
    <source>
        <dbReference type="PROSITE-ProRule" id="PRU00047"/>
    </source>
</evidence>
<dbReference type="SMART" id="SM00343">
    <property type="entry name" value="ZnF_C2HC"/>
    <property type="match status" value="1"/>
</dbReference>
<dbReference type="SUPFAM" id="SSF47353">
    <property type="entry name" value="Retrovirus capsid dimerization domain-like"/>
    <property type="match status" value="1"/>
</dbReference>
<sequence>MGDFECYVEMGKELGLTGKDLVTFAQDRDKTARDERQKEREHQRELKELEVKKAAEEAKAKPIPQHDVHSILKKSHFPSFDDKVDEIDCYLKRFERFVETMGYPRDKMAVLLSTVLKGKALSVYSRLSEQEATNYDRLKSALLKSYNLNADGFRRKFRNSKLDSGETYSQLIERLSGYLKRWIDLSGVNKTYDGITEFIITEQLYNLCPVELRVFLKERKLTNLAEIATVADQYVEAHGNGKQFSKKGSKDYSTKSTDAQVPKEREWNKNKKCFNCDEIGHVARDCKKPKSNSKFKGRSNNNKGATGLQGEVVNEKPKDMVGACQEGIEVSQCGSQSSDMVLSSAVENVPVKEGYVNGCKVKVVRDTGCNTLIVREKFVDASCLTGEVRTLKLLDGTVRKCPCAIIEIDTPFFQGVVNALVVQDPLFDLFIGNIEGARDPNDPDPNWDVSDFSGEKHFSGAVETRGQKLKKGKPLKPLKVGKSTGLAVSKEDLVKFQSESIDLSNLFKLAKSGHTKETRSGNKISFEIDKGVLFRKFCPVKGKEVKQVVVPKKLREQVMKVGHESPLSGHSGTKKTLDRIATNFYWPGIHNDVKMYCLSCDICQRTIDKGSVSRVPLGKMPLIDTPFRRVAIDLVGPLSPISDRGNRYILTMVDYATRFPEAIPLPSVETELVAEALLEIFTRVGFPQEILTDMGSQFTSDIMKEISRLLHIKQITTTPYHPMCNGLVERFNGTLKKMLKRMSSERPRDWDRYLPALLFAYREVPQESLAYSPFELLYGRNVRGPMDILRQLWTGEVKEEEVKTTYQYVIDLKERLEETCDMAQKELARSASRYRKYYDTRTRDRRFKVDELVLILLPTDRNKLTMQWKGPYRVTQKLGQHDYKVQVEGKSKTYHANLLKKYFTRPEAEKDEVASVGVALNGAGSCVVGDMQVIDEKGLNIVLPPEQSSETYKDVNVNEHLSESQTNDVSSLLSEFKDVWTDIPGKTNIINYALPLISDEPIRSKPYPLPFSTQKSVEKEIDFMLQLDIIEKSNSPYSSPIVLVRKKDGSYRFCVDFRKLNRVALFDPEPIPNIDQLMAKVGKGKYFTKIDLAKGYWQIPVVEEERRKLAFVTHAGMFQFKVMPFGVVNSSAVFTRMMRKLLDGMPNVINYIDDILIYSEDWDSHIVLLRKVVERLKKAELTARPTKCYVGQTSLEFLGFIVGKGSLGPTPDKVSKILSASIPKTKKEVRSFIGMSGYYSRFIPNYAAIAAPLTDLTRSHAPNRVTGCCVCYA</sequence>
<feature type="domain" description="CCHC-type" evidence="3">
    <location>
        <begin position="272"/>
        <end position="288"/>
    </location>
</feature>